<organism evidence="5 6">
    <name type="scientific">Branchiostoma belcheri</name>
    <name type="common">Amphioxus</name>
    <dbReference type="NCBI Taxonomy" id="7741"/>
    <lineage>
        <taxon>Eukaryota</taxon>
        <taxon>Metazoa</taxon>
        <taxon>Chordata</taxon>
        <taxon>Cephalochordata</taxon>
        <taxon>Leptocardii</taxon>
        <taxon>Amphioxiformes</taxon>
        <taxon>Branchiostomatidae</taxon>
        <taxon>Branchiostoma</taxon>
    </lineage>
</organism>
<feature type="region of interest" description="Disordered" evidence="3">
    <location>
        <begin position="444"/>
        <end position="509"/>
    </location>
</feature>
<evidence type="ECO:0000256" key="1">
    <source>
        <dbReference type="ARBA" id="ARBA00004123"/>
    </source>
</evidence>
<proteinExistence type="predicted"/>
<dbReference type="GeneID" id="109486270"/>
<dbReference type="InterPro" id="IPR000156">
    <property type="entry name" value="Ran_bind_dom"/>
</dbReference>
<dbReference type="GO" id="GO:0005634">
    <property type="term" value="C:nucleus"/>
    <property type="evidence" value="ECO:0007669"/>
    <property type="project" value="UniProtKB-SubCell"/>
</dbReference>
<dbReference type="OrthoDB" id="185618at2759"/>
<evidence type="ECO:0000313" key="6">
    <source>
        <dbReference type="RefSeq" id="XP_019645604.1"/>
    </source>
</evidence>
<feature type="compositionally biased region" description="Low complexity" evidence="3">
    <location>
        <begin position="247"/>
        <end position="258"/>
    </location>
</feature>
<dbReference type="PANTHER" id="PTHR23138:SF142">
    <property type="entry name" value="RAN-BINDING PROTEIN 3B-RELATED"/>
    <property type="match status" value="1"/>
</dbReference>
<comment type="subcellular location">
    <subcellularLocation>
        <location evidence="1">Nucleus</location>
    </subcellularLocation>
</comment>
<feature type="compositionally biased region" description="Polar residues" evidence="3">
    <location>
        <begin position="473"/>
        <end position="485"/>
    </location>
</feature>
<dbReference type="CDD" id="cd13180">
    <property type="entry name" value="RanBD_RanBP3"/>
    <property type="match status" value="1"/>
</dbReference>
<evidence type="ECO:0000256" key="3">
    <source>
        <dbReference type="SAM" id="MobiDB-lite"/>
    </source>
</evidence>
<dbReference type="Pfam" id="PF00638">
    <property type="entry name" value="Ran_BP1"/>
    <property type="match status" value="1"/>
</dbReference>
<feature type="region of interest" description="Disordered" evidence="3">
    <location>
        <begin position="660"/>
        <end position="727"/>
    </location>
</feature>
<dbReference type="GO" id="GO:0006611">
    <property type="term" value="P:protein export from nucleus"/>
    <property type="evidence" value="ECO:0007669"/>
    <property type="project" value="TreeGrafter"/>
</dbReference>
<feature type="region of interest" description="Disordered" evidence="3">
    <location>
        <begin position="55"/>
        <end position="76"/>
    </location>
</feature>
<dbReference type="InterPro" id="IPR045255">
    <property type="entry name" value="RanBP1-like"/>
</dbReference>
<feature type="compositionally biased region" description="Low complexity" evidence="3">
    <location>
        <begin position="492"/>
        <end position="502"/>
    </location>
</feature>
<sequence length="727" mass="78511">MAHVFLERKGAVMHQSASVKTVCKFLPPGCCSSVIRNKGEGGEASKPAIAPARFVYGSSDKGSGSEPASDSEDTNVREHIASFPPESSSVPRTFAMKHAPNYASHRTVWSSGYTSDESSCDGHDFHGAANRPSFLRPSRLSATLAHSTAPSSFPLFASASGVAPGSSDTKPVKSAFKLRPATLQVPGEAGVRKDPPEADSNGVDKPVAKAEEDPPSSKPQQSRKRASECSDDEQHQTKKAKKEDSGPETPTPESTTDSTEQEPRRIFGMFTGTSSEEEDSRKGFKESSEPSDAAPPENYFLQFQNTKSNGSSAAEASTTAAQPAESTPGFVFGEKLEERVVTTPKTQSPEKEEPPNKEKPESDDHENYFLQFSATSSLETATTTSPSTQTAPVTTTATTDVNATPAVFGQKAPPLCTVTTVSPTSGAAAPSFIFGQNMNERVVSTCETSLDKDRQSLSDSHPQSPAPAEDEQTTTSEPTSPNFSDLSKKSVETTATSPAESATKPDNNVQRLLESAARYQESRTSSMDFAEVEKVTGEEGERNVMQCQCRLFLFNKTSQSWQERGRGCLRLNDLPTQDDGSFQSRMVMRSQGSLRLLMNCKLWPRMVVEQASKRSVRVTCMDQDRVNVYLIMASPKDASQLFTAIEYRVQILKRREERHVQVQPQCEDSVGSEQITAAAEDSNSSVEDTKRVEGEVPEASAESSAADAEKEAAPSGPQTTSPAEKQD</sequence>
<feature type="compositionally biased region" description="Low complexity" evidence="3">
    <location>
        <begin position="373"/>
        <end position="397"/>
    </location>
</feature>
<name>A0A6P5AH13_BRABE</name>
<dbReference type="PROSITE" id="PS50196">
    <property type="entry name" value="RANBD1"/>
    <property type="match status" value="1"/>
</dbReference>
<feature type="compositionally biased region" description="Basic and acidic residues" evidence="3">
    <location>
        <begin position="279"/>
        <end position="288"/>
    </location>
</feature>
<dbReference type="FunFam" id="2.30.29.30:FF:000717">
    <property type="entry name" value="Ran-binding protein 3"/>
    <property type="match status" value="1"/>
</dbReference>
<reference evidence="6" key="1">
    <citation type="submission" date="2025-08" db="UniProtKB">
        <authorList>
            <consortium name="RefSeq"/>
        </authorList>
    </citation>
    <scope>IDENTIFICATION</scope>
    <source>
        <tissue evidence="6">Gonad</tissue>
    </source>
</reference>
<feature type="compositionally biased region" description="Polar residues" evidence="3">
    <location>
        <begin position="716"/>
        <end position="727"/>
    </location>
</feature>
<dbReference type="SMART" id="SM00160">
    <property type="entry name" value="RanBD"/>
    <property type="match status" value="1"/>
</dbReference>
<evidence type="ECO:0000256" key="2">
    <source>
        <dbReference type="ARBA" id="ARBA00023242"/>
    </source>
</evidence>
<evidence type="ECO:0000259" key="4">
    <source>
        <dbReference type="PROSITE" id="PS50196"/>
    </source>
</evidence>
<gene>
    <name evidence="6" type="primary">LOC109486270</name>
</gene>
<feature type="domain" description="RanBD1" evidence="4">
    <location>
        <begin position="531"/>
        <end position="609"/>
    </location>
</feature>
<dbReference type="InterPro" id="IPR011993">
    <property type="entry name" value="PH-like_dom_sf"/>
</dbReference>
<dbReference type="PANTHER" id="PTHR23138">
    <property type="entry name" value="RAN BINDING PROTEIN"/>
    <property type="match status" value="1"/>
</dbReference>
<keyword evidence="2" id="KW-0539">Nucleus</keyword>
<feature type="compositionally biased region" description="Basic and acidic residues" evidence="3">
    <location>
        <begin position="348"/>
        <end position="367"/>
    </location>
</feature>
<accession>A0A6P5AH13</accession>
<feature type="compositionally biased region" description="Polar residues" evidence="3">
    <location>
        <begin position="301"/>
        <end position="310"/>
    </location>
</feature>
<dbReference type="RefSeq" id="XP_019645604.1">
    <property type="nucleotide sequence ID" value="XM_019790045.1"/>
</dbReference>
<feature type="compositionally biased region" description="Basic and acidic residues" evidence="3">
    <location>
        <begin position="225"/>
        <end position="245"/>
    </location>
</feature>
<feature type="compositionally biased region" description="Low complexity" evidence="3">
    <location>
        <begin position="311"/>
        <end position="328"/>
    </location>
</feature>
<dbReference type="SUPFAM" id="SSF50729">
    <property type="entry name" value="PH domain-like"/>
    <property type="match status" value="1"/>
</dbReference>
<dbReference type="AlphaFoldDB" id="A0A6P5AH13"/>
<feature type="compositionally biased region" description="Polar residues" evidence="3">
    <location>
        <begin position="662"/>
        <end position="686"/>
    </location>
</feature>
<protein>
    <submittedName>
        <fullName evidence="6">Ran-binding protein 3-like isoform X4</fullName>
    </submittedName>
</protein>
<dbReference type="Proteomes" id="UP000515135">
    <property type="component" value="Unplaced"/>
</dbReference>
<feature type="region of interest" description="Disordered" evidence="3">
    <location>
        <begin position="177"/>
        <end position="397"/>
    </location>
</feature>
<evidence type="ECO:0000313" key="5">
    <source>
        <dbReference type="Proteomes" id="UP000515135"/>
    </source>
</evidence>
<keyword evidence="5" id="KW-1185">Reference proteome</keyword>
<dbReference type="Gene3D" id="2.30.29.30">
    <property type="entry name" value="Pleckstrin-homology domain (PH domain)/Phosphotyrosine-binding domain (PTB)"/>
    <property type="match status" value="1"/>
</dbReference>